<dbReference type="EMBL" id="JABFTP020000185">
    <property type="protein sequence ID" value="KAL3288055.1"/>
    <property type="molecule type" value="Genomic_DNA"/>
</dbReference>
<keyword evidence="2" id="KW-1185">Reference proteome</keyword>
<dbReference type="Proteomes" id="UP001516400">
    <property type="component" value="Unassembled WGS sequence"/>
</dbReference>
<sequence>MNKLALFFVTNVIPYLNAQFERRKHLSKAAVDETAVSSSLHLSISVSLSGQFKLEGVLDADFHQINGGGFQKPLPHKEGGKGLDLKDKSITPKKKKKKQELILVYGGGGNLCAGDNLPQSVCWEHEALCSVVSLDAVGLQQVDVNFTFSKCCFQILDSFLDFLDGGLFVQERGWRDCGKGLKGV</sequence>
<comment type="caution">
    <text evidence="1">The sequence shown here is derived from an EMBL/GenBank/DDBJ whole genome shotgun (WGS) entry which is preliminary data.</text>
</comment>
<name>A0ABD2PB72_9CUCU</name>
<protein>
    <submittedName>
        <fullName evidence="1">Uncharacterized protein</fullName>
    </submittedName>
</protein>
<evidence type="ECO:0000313" key="2">
    <source>
        <dbReference type="Proteomes" id="UP001516400"/>
    </source>
</evidence>
<accession>A0ABD2PB72</accession>
<evidence type="ECO:0000313" key="1">
    <source>
        <dbReference type="EMBL" id="KAL3288055.1"/>
    </source>
</evidence>
<organism evidence="1 2">
    <name type="scientific">Cryptolaemus montrouzieri</name>
    <dbReference type="NCBI Taxonomy" id="559131"/>
    <lineage>
        <taxon>Eukaryota</taxon>
        <taxon>Metazoa</taxon>
        <taxon>Ecdysozoa</taxon>
        <taxon>Arthropoda</taxon>
        <taxon>Hexapoda</taxon>
        <taxon>Insecta</taxon>
        <taxon>Pterygota</taxon>
        <taxon>Neoptera</taxon>
        <taxon>Endopterygota</taxon>
        <taxon>Coleoptera</taxon>
        <taxon>Polyphaga</taxon>
        <taxon>Cucujiformia</taxon>
        <taxon>Coccinelloidea</taxon>
        <taxon>Coccinellidae</taxon>
        <taxon>Scymninae</taxon>
        <taxon>Scymnini</taxon>
        <taxon>Cryptolaemus</taxon>
    </lineage>
</organism>
<gene>
    <name evidence="1" type="ORF">HHI36_002506</name>
</gene>
<proteinExistence type="predicted"/>
<reference evidence="1 2" key="1">
    <citation type="journal article" date="2021" name="BMC Biol.">
        <title>Horizontally acquired antibacterial genes associated with adaptive radiation of ladybird beetles.</title>
        <authorList>
            <person name="Li H.S."/>
            <person name="Tang X.F."/>
            <person name="Huang Y.H."/>
            <person name="Xu Z.Y."/>
            <person name="Chen M.L."/>
            <person name="Du X.Y."/>
            <person name="Qiu B.Y."/>
            <person name="Chen P.T."/>
            <person name="Zhang W."/>
            <person name="Slipinski A."/>
            <person name="Escalona H.E."/>
            <person name="Waterhouse R.M."/>
            <person name="Zwick A."/>
            <person name="Pang H."/>
        </authorList>
    </citation>
    <scope>NUCLEOTIDE SEQUENCE [LARGE SCALE GENOMIC DNA]</scope>
    <source>
        <strain evidence="1">SYSU2018</strain>
    </source>
</reference>
<dbReference type="AlphaFoldDB" id="A0ABD2PB72"/>